<sequence>MHLLLHQQHHVYFMFRDTRCITNQKQRYVGVTVTSLRRNSEREIKLARDRVIDFGKYKGKMLGSLPSSYLKWVSKNLRAREFEEWAILADQVLLDPIYKDRIEWEFALNVLNGNNISSGAAKSIGAADSELQKISERFGWDNLDKVGWSKVDFDLLGTSKGGRIPRLVNFSDSDANTNTQPNQPPATSIIGSNGSNSSSSSSSSSSSRTKRMERRARQKMRSRTTNEAQQQKDDNVVDIEEVEDDNINLAIVNPFPGRQALLRKAINHGSILS</sequence>
<organism evidence="2 5">
    <name type="scientific">Medicago truncatula</name>
    <name type="common">Barrel medic</name>
    <name type="synonym">Medicago tribuloides</name>
    <dbReference type="NCBI Taxonomy" id="3880"/>
    <lineage>
        <taxon>Eukaryota</taxon>
        <taxon>Viridiplantae</taxon>
        <taxon>Streptophyta</taxon>
        <taxon>Embryophyta</taxon>
        <taxon>Tracheophyta</taxon>
        <taxon>Spermatophyta</taxon>
        <taxon>Magnoliopsida</taxon>
        <taxon>eudicotyledons</taxon>
        <taxon>Gunneridae</taxon>
        <taxon>Pentapetalae</taxon>
        <taxon>rosids</taxon>
        <taxon>fabids</taxon>
        <taxon>Fabales</taxon>
        <taxon>Fabaceae</taxon>
        <taxon>Papilionoideae</taxon>
        <taxon>50 kb inversion clade</taxon>
        <taxon>NPAAA clade</taxon>
        <taxon>Hologalegina</taxon>
        <taxon>IRL clade</taxon>
        <taxon>Trifolieae</taxon>
        <taxon>Medicago</taxon>
    </lineage>
</organism>
<dbReference type="OrthoDB" id="1897217at2759"/>
<evidence type="ECO:0000256" key="1">
    <source>
        <dbReference type="SAM" id="MobiDB-lite"/>
    </source>
</evidence>
<evidence type="ECO:0000313" key="4">
    <source>
        <dbReference type="EnsemblPlants" id="AES67959"/>
    </source>
</evidence>
<dbReference type="PaxDb" id="3880-AES67959"/>
<dbReference type="eggNOG" id="ENOG502S0FX">
    <property type="taxonomic scope" value="Eukaryota"/>
</dbReference>
<evidence type="ECO:0000313" key="3">
    <source>
        <dbReference type="EMBL" id="RHN76373.1"/>
    </source>
</evidence>
<accession>G7IUN5</accession>
<feature type="compositionally biased region" description="Basic residues" evidence="1">
    <location>
        <begin position="208"/>
        <end position="222"/>
    </location>
</feature>
<feature type="compositionally biased region" description="Polar residues" evidence="1">
    <location>
        <begin position="170"/>
        <end position="181"/>
    </location>
</feature>
<feature type="region of interest" description="Disordered" evidence="1">
    <location>
        <begin position="167"/>
        <end position="238"/>
    </location>
</feature>
<evidence type="ECO:0000313" key="6">
    <source>
        <dbReference type="Proteomes" id="UP000265566"/>
    </source>
</evidence>
<dbReference type="OMA" id="YKGQMLG"/>
<reference evidence="4" key="3">
    <citation type="submission" date="2015-04" db="UniProtKB">
        <authorList>
            <consortium name="EnsemblPlants"/>
        </authorList>
    </citation>
    <scope>IDENTIFICATION</scope>
    <source>
        <strain evidence="4">cv. Jemalong A17</strain>
    </source>
</reference>
<proteinExistence type="predicted"/>
<dbReference type="Gramene" id="rna12686">
    <property type="protein sequence ID" value="RHN76373.1"/>
    <property type="gene ID" value="gene12686"/>
</dbReference>
<evidence type="ECO:0000313" key="2">
    <source>
        <dbReference type="EMBL" id="AES67959.1"/>
    </source>
</evidence>
<reference evidence="2 5" key="1">
    <citation type="journal article" date="2011" name="Nature">
        <title>The Medicago genome provides insight into the evolution of rhizobial symbioses.</title>
        <authorList>
            <person name="Young N.D."/>
            <person name="Debelle F."/>
            <person name="Oldroyd G.E."/>
            <person name="Geurts R."/>
            <person name="Cannon S.B."/>
            <person name="Udvardi M.K."/>
            <person name="Benedito V.A."/>
            <person name="Mayer K.F."/>
            <person name="Gouzy J."/>
            <person name="Schoof H."/>
            <person name="Van de Peer Y."/>
            <person name="Proost S."/>
            <person name="Cook D.R."/>
            <person name="Meyers B.C."/>
            <person name="Spannagl M."/>
            <person name="Cheung F."/>
            <person name="De Mita S."/>
            <person name="Krishnakumar V."/>
            <person name="Gundlach H."/>
            <person name="Zhou S."/>
            <person name="Mudge J."/>
            <person name="Bharti A.K."/>
            <person name="Murray J.D."/>
            <person name="Naoumkina M.A."/>
            <person name="Rosen B."/>
            <person name="Silverstein K.A."/>
            <person name="Tang H."/>
            <person name="Rombauts S."/>
            <person name="Zhao P.X."/>
            <person name="Zhou P."/>
            <person name="Barbe V."/>
            <person name="Bardou P."/>
            <person name="Bechner M."/>
            <person name="Bellec A."/>
            <person name="Berger A."/>
            <person name="Berges H."/>
            <person name="Bidwell S."/>
            <person name="Bisseling T."/>
            <person name="Choisne N."/>
            <person name="Couloux A."/>
            <person name="Denny R."/>
            <person name="Deshpande S."/>
            <person name="Dai X."/>
            <person name="Doyle J.J."/>
            <person name="Dudez A.M."/>
            <person name="Farmer A.D."/>
            <person name="Fouteau S."/>
            <person name="Franken C."/>
            <person name="Gibelin C."/>
            <person name="Gish J."/>
            <person name="Goldstein S."/>
            <person name="Gonzalez A.J."/>
            <person name="Green P.J."/>
            <person name="Hallab A."/>
            <person name="Hartog M."/>
            <person name="Hua A."/>
            <person name="Humphray S.J."/>
            <person name="Jeong D.H."/>
            <person name="Jing Y."/>
            <person name="Jocker A."/>
            <person name="Kenton S.M."/>
            <person name="Kim D.J."/>
            <person name="Klee K."/>
            <person name="Lai H."/>
            <person name="Lang C."/>
            <person name="Lin S."/>
            <person name="Macmil S.L."/>
            <person name="Magdelenat G."/>
            <person name="Matthews L."/>
            <person name="McCorrison J."/>
            <person name="Monaghan E.L."/>
            <person name="Mun J.H."/>
            <person name="Najar F.Z."/>
            <person name="Nicholson C."/>
            <person name="Noirot C."/>
            <person name="O'Bleness M."/>
            <person name="Paule C.R."/>
            <person name="Poulain J."/>
            <person name="Prion F."/>
            <person name="Qin B."/>
            <person name="Qu C."/>
            <person name="Retzel E.F."/>
            <person name="Riddle C."/>
            <person name="Sallet E."/>
            <person name="Samain S."/>
            <person name="Samson N."/>
            <person name="Sanders I."/>
            <person name="Saurat O."/>
            <person name="Scarpelli C."/>
            <person name="Schiex T."/>
            <person name="Segurens B."/>
            <person name="Severin A.J."/>
            <person name="Sherrier D.J."/>
            <person name="Shi R."/>
            <person name="Sims S."/>
            <person name="Singer S.R."/>
            <person name="Sinharoy S."/>
            <person name="Sterck L."/>
            <person name="Viollet A."/>
            <person name="Wang B.B."/>
            <person name="Wang K."/>
            <person name="Wang M."/>
            <person name="Wang X."/>
            <person name="Warfsmann J."/>
            <person name="Weissenbach J."/>
            <person name="White D.D."/>
            <person name="White J.D."/>
            <person name="Wiley G.B."/>
            <person name="Wincker P."/>
            <person name="Xing Y."/>
            <person name="Yang L."/>
            <person name="Yao Z."/>
            <person name="Ying F."/>
            <person name="Zhai J."/>
            <person name="Zhou L."/>
            <person name="Zuber A."/>
            <person name="Denarie J."/>
            <person name="Dixon R.A."/>
            <person name="May G.D."/>
            <person name="Schwartz D.C."/>
            <person name="Rogers J."/>
            <person name="Quetier F."/>
            <person name="Town C.D."/>
            <person name="Roe B.A."/>
        </authorList>
    </citation>
    <scope>NUCLEOTIDE SEQUENCE [LARGE SCALE GENOMIC DNA]</scope>
    <source>
        <strain evidence="2">A17</strain>
        <strain evidence="4 5">cv. Jemalong A17</strain>
    </source>
</reference>
<dbReference type="PANTHER" id="PTHR38357:SF1">
    <property type="entry name" value="EXPRESSED PROTEIN"/>
    <property type="match status" value="1"/>
</dbReference>
<dbReference type="InterPro" id="IPR024530">
    <property type="entry name" value="QSregVF_b"/>
</dbReference>
<dbReference type="PANTHER" id="PTHR38357">
    <property type="entry name" value="EXPRESSED PROTEIN"/>
    <property type="match status" value="1"/>
</dbReference>
<dbReference type="EnsemblPlants" id="AES67959">
    <property type="protein sequence ID" value="AES67959"/>
    <property type="gene ID" value="MTR_2g101430"/>
</dbReference>
<feature type="compositionally biased region" description="Low complexity" evidence="1">
    <location>
        <begin position="188"/>
        <end position="207"/>
    </location>
</feature>
<dbReference type="Proteomes" id="UP000002051">
    <property type="component" value="Chromosome 2"/>
</dbReference>
<dbReference type="HOGENOM" id="CLU_085188_0_0_1"/>
<dbReference type="ExpressionAtlas" id="G7IUN5">
    <property type="expression patterns" value="differential"/>
</dbReference>
<dbReference type="Proteomes" id="UP000265566">
    <property type="component" value="Chromosome 2"/>
</dbReference>
<protein>
    <submittedName>
        <fullName evidence="2">DUF3820 family protein</fullName>
    </submittedName>
    <submittedName>
        <fullName evidence="3">Putative quorum-sensing-regulated virulence factor</fullName>
    </submittedName>
</protein>
<name>G7IUN5_MEDTR</name>
<evidence type="ECO:0000313" key="5">
    <source>
        <dbReference type="Proteomes" id="UP000002051"/>
    </source>
</evidence>
<reference evidence="3" key="5">
    <citation type="journal article" date="2018" name="Nat. Plants">
        <title>Whole-genome landscape of Medicago truncatula symbiotic genes.</title>
        <authorList>
            <person name="Pecrix Y."/>
            <person name="Gamas P."/>
            <person name="Carrere S."/>
        </authorList>
    </citation>
    <scope>NUCLEOTIDE SEQUENCE</scope>
    <source>
        <tissue evidence="3">Leaves</tissue>
    </source>
</reference>
<reference evidence="2 5" key="2">
    <citation type="journal article" date="2014" name="BMC Genomics">
        <title>An improved genome release (version Mt4.0) for the model legume Medicago truncatula.</title>
        <authorList>
            <person name="Tang H."/>
            <person name="Krishnakumar V."/>
            <person name="Bidwell S."/>
            <person name="Rosen B."/>
            <person name="Chan A."/>
            <person name="Zhou S."/>
            <person name="Gentzbittel L."/>
            <person name="Childs K.L."/>
            <person name="Yandell M."/>
            <person name="Gundlach H."/>
            <person name="Mayer K.F."/>
            <person name="Schwartz D.C."/>
            <person name="Town C.D."/>
        </authorList>
    </citation>
    <scope>GENOME REANNOTATION</scope>
    <source>
        <strain evidence="4 5">cv. Jemalong A17</strain>
    </source>
</reference>
<dbReference type="EMBL" id="PSQE01000002">
    <property type="protein sequence ID" value="RHN76373.1"/>
    <property type="molecule type" value="Genomic_DNA"/>
</dbReference>
<dbReference type="EMBL" id="CM001218">
    <property type="protein sequence ID" value="AES67959.1"/>
    <property type="molecule type" value="Genomic_DNA"/>
</dbReference>
<dbReference type="AlphaFoldDB" id="G7IUN5"/>
<keyword evidence="5" id="KW-1185">Reference proteome</keyword>
<dbReference type="Pfam" id="PF12843">
    <property type="entry name" value="QSregVF_b"/>
    <property type="match status" value="1"/>
</dbReference>
<dbReference type="KEGG" id="mtr:11432379"/>
<gene>
    <name evidence="4" type="primary">11432379</name>
    <name evidence="2" type="ordered locus">MTR_2g101430</name>
    <name evidence="3" type="ORF">MtrunA17_Chr2g0331361</name>
</gene>
<reference evidence="6" key="4">
    <citation type="journal article" date="2018" name="Nat. Plants">
        <title>Whole-genome landscape of Medicago truncatula symbiotic genes.</title>
        <authorList>
            <person name="Pecrix Y."/>
            <person name="Staton S.E."/>
            <person name="Sallet E."/>
            <person name="Lelandais-Briere C."/>
            <person name="Moreau S."/>
            <person name="Carrere S."/>
            <person name="Blein T."/>
            <person name="Jardinaud M.F."/>
            <person name="Latrasse D."/>
            <person name="Zouine M."/>
            <person name="Zahm M."/>
            <person name="Kreplak J."/>
            <person name="Mayjonade B."/>
            <person name="Satge C."/>
            <person name="Perez M."/>
            <person name="Cauet S."/>
            <person name="Marande W."/>
            <person name="Chantry-Darmon C."/>
            <person name="Lopez-Roques C."/>
            <person name="Bouchez O."/>
            <person name="Berard A."/>
            <person name="Debelle F."/>
            <person name="Munos S."/>
            <person name="Bendahmane A."/>
            <person name="Berges H."/>
            <person name="Niebel A."/>
            <person name="Buitink J."/>
            <person name="Frugier F."/>
            <person name="Benhamed M."/>
            <person name="Crespi M."/>
            <person name="Gouzy J."/>
            <person name="Gamas P."/>
        </authorList>
    </citation>
    <scope>NUCLEOTIDE SEQUENCE [LARGE SCALE GENOMIC DNA]</scope>
    <source>
        <strain evidence="6">cv. Jemalong A17</strain>
    </source>
</reference>
<dbReference type="STRING" id="3880.G7IUN5"/>